<dbReference type="PANTHER" id="PTHR13803">
    <property type="entry name" value="SEC24-RELATED PROTEIN"/>
    <property type="match status" value="1"/>
</dbReference>
<dbReference type="Gene3D" id="2.30.30.380">
    <property type="entry name" value="Zn-finger domain of Sec23/24"/>
    <property type="match status" value="1"/>
</dbReference>
<evidence type="ECO:0000313" key="2">
    <source>
        <dbReference type="Proteomes" id="UP000265180"/>
    </source>
</evidence>
<dbReference type="Proteomes" id="UP000265180">
    <property type="component" value="Chromosome 18"/>
</dbReference>
<dbReference type="GO" id="GO:0008270">
    <property type="term" value="F:zinc ion binding"/>
    <property type="evidence" value="ECO:0007669"/>
    <property type="project" value="InterPro"/>
</dbReference>
<evidence type="ECO:0000313" key="1">
    <source>
        <dbReference type="Ensembl" id="ENSORLP00020016996.1"/>
    </source>
</evidence>
<sequence>IVEFFEKPIVCVKCRAALCSLSSVQRSVWLCEFCGCENTVDDSVVNVWDGQRTGARSDNLYLPNRSEDDYQNLEDTLVVFCVDISGSMSVTTEVCRGHFQIFSLYVDEIKDKIVSLSRFKDAVPYQVVIYGDGTRPPLTFRDWALVDYDHVWQQAVDYSVPHCIAETYHHLIRTIKEEHGATALGPAVLASVAIASKYPGSKVILCTDGKANIGLGEMEPTSSQSSSPLSSYFYKHLALESVKKGVIISVMTFKDTNCRLVDIGSLADVTGGRVHIVSIETVATSIQSVSEDNVLATGVMTTLLAPDGVYFPYEDENNHKLVREIGNVTRGMEITFQFAVKPESKEGKNTIPFQIQLSFKTRDQQKVTRIVTEQRPVTIRSRILLGDLNVAVLGVHCAQLCASLTMEGRVKEAKKHLKTQQDLLKQKEESFYGNWMETMTTVWHDITVESQVIKGVGIQNIVKTSSTSREDYAEFAKTGRRKKATMEAV</sequence>
<reference evidence="1 2" key="2">
    <citation type="submission" date="2017-04" db="EMBL/GenBank/DDBJ databases">
        <title>CpG methylation of centromeres and impact of large insertions on vertebrate speciation.</title>
        <authorList>
            <person name="Ichikawa K."/>
            <person name="Yoshimura J."/>
            <person name="Morishita S."/>
        </authorList>
    </citation>
    <scope>NUCLEOTIDE SEQUENCE</scope>
    <source>
        <strain evidence="1 2">HNI</strain>
    </source>
</reference>
<dbReference type="InterPro" id="IPR036465">
    <property type="entry name" value="vWFA_dom_sf"/>
</dbReference>
<protein>
    <submittedName>
        <fullName evidence="1">Si:dkey-9k7.3</fullName>
    </submittedName>
</protein>
<dbReference type="GO" id="GO:0030127">
    <property type="term" value="C:COPII vesicle coat"/>
    <property type="evidence" value="ECO:0007669"/>
    <property type="project" value="InterPro"/>
</dbReference>
<dbReference type="Ensembl" id="ENSORLT00020025417.1">
    <property type="protein sequence ID" value="ENSORLP00020016996.1"/>
    <property type="gene ID" value="ENSORLG00020018082.1"/>
</dbReference>
<dbReference type="InterPro" id="IPR050550">
    <property type="entry name" value="SEC23_SEC24_subfamily"/>
</dbReference>
<dbReference type="GO" id="GO:0006888">
    <property type="term" value="P:endoplasmic reticulum to Golgi vesicle-mediated transport"/>
    <property type="evidence" value="ECO:0007669"/>
    <property type="project" value="InterPro"/>
</dbReference>
<dbReference type="Gene3D" id="3.40.50.410">
    <property type="entry name" value="von Willebrand factor, type A domain"/>
    <property type="match status" value="1"/>
</dbReference>
<dbReference type="AlphaFoldDB" id="A0A3P9L8K3"/>
<dbReference type="GO" id="GO:0006886">
    <property type="term" value="P:intracellular protein transport"/>
    <property type="evidence" value="ECO:0007669"/>
    <property type="project" value="InterPro"/>
</dbReference>
<proteinExistence type="predicted"/>
<organism evidence="1 2">
    <name type="scientific">Oryzias latipes</name>
    <name type="common">Japanese rice fish</name>
    <name type="synonym">Japanese killifish</name>
    <dbReference type="NCBI Taxonomy" id="8090"/>
    <lineage>
        <taxon>Eukaryota</taxon>
        <taxon>Metazoa</taxon>
        <taxon>Chordata</taxon>
        <taxon>Craniata</taxon>
        <taxon>Vertebrata</taxon>
        <taxon>Euteleostomi</taxon>
        <taxon>Actinopterygii</taxon>
        <taxon>Neopterygii</taxon>
        <taxon>Teleostei</taxon>
        <taxon>Neoteleostei</taxon>
        <taxon>Acanthomorphata</taxon>
        <taxon>Ovalentaria</taxon>
        <taxon>Atherinomorphae</taxon>
        <taxon>Beloniformes</taxon>
        <taxon>Adrianichthyidae</taxon>
        <taxon>Oryziinae</taxon>
        <taxon>Oryzias</taxon>
    </lineage>
</organism>
<dbReference type="SUPFAM" id="SSF53300">
    <property type="entry name" value="vWA-like"/>
    <property type="match status" value="1"/>
</dbReference>
<reference key="1">
    <citation type="journal article" date="2007" name="Nature">
        <title>The medaka draft genome and insights into vertebrate genome evolution.</title>
        <authorList>
            <person name="Kasahara M."/>
            <person name="Naruse K."/>
            <person name="Sasaki S."/>
            <person name="Nakatani Y."/>
            <person name="Qu W."/>
            <person name="Ahsan B."/>
            <person name="Yamada T."/>
            <person name="Nagayasu Y."/>
            <person name="Doi K."/>
            <person name="Kasai Y."/>
            <person name="Jindo T."/>
            <person name="Kobayashi D."/>
            <person name="Shimada A."/>
            <person name="Toyoda A."/>
            <person name="Kuroki Y."/>
            <person name="Fujiyama A."/>
            <person name="Sasaki T."/>
            <person name="Shimizu A."/>
            <person name="Asakawa S."/>
            <person name="Shimizu N."/>
            <person name="Hashimoto S."/>
            <person name="Yang J."/>
            <person name="Lee Y."/>
            <person name="Matsushima K."/>
            <person name="Sugano S."/>
            <person name="Sakaizumi M."/>
            <person name="Narita T."/>
            <person name="Ohishi K."/>
            <person name="Haga S."/>
            <person name="Ohta F."/>
            <person name="Nomoto H."/>
            <person name="Nogata K."/>
            <person name="Morishita T."/>
            <person name="Endo T."/>
            <person name="Shin-I T."/>
            <person name="Takeda H."/>
            <person name="Morishita S."/>
            <person name="Kohara Y."/>
        </authorList>
    </citation>
    <scope>NUCLEOTIDE SEQUENCE [LARGE SCALE GENOMIC DNA]</scope>
    <source>
        <strain>Hd-rR</strain>
    </source>
</reference>
<reference evidence="1" key="3">
    <citation type="submission" date="2025-08" db="UniProtKB">
        <authorList>
            <consortium name="Ensembl"/>
        </authorList>
    </citation>
    <scope>IDENTIFICATION</scope>
    <source>
        <strain evidence="1">HNI</strain>
    </source>
</reference>
<name>A0A3P9L8K3_ORYLA</name>
<dbReference type="InterPro" id="IPR036174">
    <property type="entry name" value="Znf_Sec23_Sec24_sf"/>
</dbReference>
<dbReference type="PANTHER" id="PTHR13803:SF43">
    <property type="entry name" value="CIRCULARLY PERMUTATED RAS PROTEIN 1-LIKE"/>
    <property type="match status" value="1"/>
</dbReference>
<reference evidence="1" key="4">
    <citation type="submission" date="2025-09" db="UniProtKB">
        <authorList>
            <consortium name="Ensembl"/>
        </authorList>
    </citation>
    <scope>IDENTIFICATION</scope>
    <source>
        <strain evidence="1">HNI</strain>
    </source>
</reference>
<dbReference type="SUPFAM" id="SSF82919">
    <property type="entry name" value="Zn-finger domain of Sec23/24"/>
    <property type="match status" value="1"/>
</dbReference>
<accession>A0A3P9L8K3</accession>